<dbReference type="GO" id="GO:0042597">
    <property type="term" value="C:periplasmic space"/>
    <property type="evidence" value="ECO:0007669"/>
    <property type="project" value="UniProtKB-SubCell"/>
</dbReference>
<comment type="similarity">
    <text evidence="5">Belongs to the bacterial solute-binding protein PotD/PotF family.</text>
</comment>
<evidence type="ECO:0000256" key="6">
    <source>
        <dbReference type="SAM" id="SignalP"/>
    </source>
</evidence>
<dbReference type="EMBL" id="CP034086">
    <property type="protein sequence ID" value="AZG76262.1"/>
    <property type="molecule type" value="Genomic_DNA"/>
</dbReference>
<evidence type="ECO:0000313" key="7">
    <source>
        <dbReference type="EMBL" id="AZG76262.1"/>
    </source>
</evidence>
<dbReference type="PANTHER" id="PTHR30222:SF12">
    <property type="entry name" value="NORSPERMIDINE SENSOR"/>
    <property type="match status" value="1"/>
</dbReference>
<evidence type="ECO:0000256" key="1">
    <source>
        <dbReference type="ARBA" id="ARBA00004418"/>
    </source>
</evidence>
<dbReference type="Proteomes" id="UP000273982">
    <property type="component" value="Chromosome"/>
</dbReference>
<proteinExistence type="inferred from homology"/>
<dbReference type="Pfam" id="PF13416">
    <property type="entry name" value="SBP_bac_8"/>
    <property type="match status" value="1"/>
</dbReference>
<protein>
    <recommendedName>
        <fullName evidence="5">Putrescine-binding periplasmic protein</fullName>
    </recommendedName>
</protein>
<comment type="subcellular location">
    <subcellularLocation>
        <location evidence="1 5">Periplasm</location>
    </subcellularLocation>
</comment>
<evidence type="ECO:0000256" key="2">
    <source>
        <dbReference type="ARBA" id="ARBA00022448"/>
    </source>
</evidence>
<keyword evidence="2 5" id="KW-0813">Transport</keyword>
<dbReference type="PANTHER" id="PTHR30222">
    <property type="entry name" value="SPERMIDINE/PUTRESCINE-BINDING PERIPLASMIC PROTEIN"/>
    <property type="match status" value="1"/>
</dbReference>
<dbReference type="PRINTS" id="PR00909">
    <property type="entry name" value="SPERMDNBNDNG"/>
</dbReference>
<dbReference type="SUPFAM" id="SSF53850">
    <property type="entry name" value="Periplasmic binding protein-like II"/>
    <property type="match status" value="1"/>
</dbReference>
<dbReference type="RefSeq" id="WP_124738082.1">
    <property type="nucleotide sequence ID" value="NZ_CP034086.1"/>
</dbReference>
<dbReference type="CDD" id="cd13659">
    <property type="entry name" value="PBP2_PotF"/>
    <property type="match status" value="1"/>
</dbReference>
<dbReference type="PIRSF" id="PIRSF019574">
    <property type="entry name" value="Periplasmic_polyamine_BP"/>
    <property type="match status" value="1"/>
</dbReference>
<name>A0A3G8M548_9HYPH</name>
<keyword evidence="4 5" id="KW-0574">Periplasm</keyword>
<evidence type="ECO:0000256" key="5">
    <source>
        <dbReference type="PIRNR" id="PIRNR019574"/>
    </source>
</evidence>
<dbReference type="Gene3D" id="3.40.190.10">
    <property type="entry name" value="Periplasmic binding protein-like II"/>
    <property type="match status" value="2"/>
</dbReference>
<dbReference type="GO" id="GO:0019808">
    <property type="term" value="F:polyamine binding"/>
    <property type="evidence" value="ECO:0007669"/>
    <property type="project" value="InterPro"/>
</dbReference>
<comment type="function">
    <text evidence="5">Required for the activity of the bacterial periplasmic transport system of putrescine.</text>
</comment>
<gene>
    <name evidence="7" type="ORF">EHO51_05695</name>
</gene>
<feature type="signal peptide" evidence="6">
    <location>
        <begin position="1"/>
        <end position="21"/>
    </location>
</feature>
<evidence type="ECO:0000313" key="8">
    <source>
        <dbReference type="Proteomes" id="UP000273982"/>
    </source>
</evidence>
<organism evidence="7 8">
    <name type="scientific">Methylocystis rosea</name>
    <dbReference type="NCBI Taxonomy" id="173366"/>
    <lineage>
        <taxon>Bacteria</taxon>
        <taxon>Pseudomonadati</taxon>
        <taxon>Pseudomonadota</taxon>
        <taxon>Alphaproteobacteria</taxon>
        <taxon>Hyphomicrobiales</taxon>
        <taxon>Methylocystaceae</taxon>
        <taxon>Methylocystis</taxon>
    </lineage>
</organism>
<dbReference type="InterPro" id="IPR006059">
    <property type="entry name" value="SBP"/>
</dbReference>
<evidence type="ECO:0000256" key="3">
    <source>
        <dbReference type="ARBA" id="ARBA00022729"/>
    </source>
</evidence>
<evidence type="ECO:0000256" key="4">
    <source>
        <dbReference type="ARBA" id="ARBA00022764"/>
    </source>
</evidence>
<dbReference type="GO" id="GO:0015846">
    <property type="term" value="P:polyamine transport"/>
    <property type="evidence" value="ECO:0007669"/>
    <property type="project" value="InterPro"/>
</dbReference>
<reference evidence="7 8" key="1">
    <citation type="submission" date="2018-11" db="EMBL/GenBank/DDBJ databases">
        <title>Genome squencing of methanotrophic bacteria isolated from alkaline groundwater in Korea.</title>
        <authorList>
            <person name="Nguyen L.N."/>
        </authorList>
    </citation>
    <scope>NUCLEOTIDE SEQUENCE [LARGE SCALE GENOMIC DNA]</scope>
    <source>
        <strain evidence="7 8">GW6</strain>
    </source>
</reference>
<dbReference type="KEGG" id="mros:EHO51_05695"/>
<sequence>MKRLLLACLLTLVAATSPVLGAERVVNIFNWSDYIDPSVLEDFTRETGIKVIYDTYDSNEMLEARLLAGDTGYDVVVPSATFLQRQIAAGVLQPIDRSKLVNARNVWPEIDSRLSRFDPGNRYAINYMWYTTGVAYDVAKVQERLGKPITSWDQVLRPENLKKLADCGVYMLDSPEDMFAIALNYLKLDPNSKNPKDLSRAASLLGSLRRYVKKFHSSEYINALANGDICVAIGWSGDSLQARNRAREAGTDVDIAYTIPTEGSLLSLDNLAIPKDARHLDEAYIFIDYLLRPDIAARNSIATNFANGVAPSRPLIDKAVANDPSVYPNDLTMRRLFTVTAPDQTVQKLITRMWTTVKTGR</sequence>
<dbReference type="AlphaFoldDB" id="A0A3G8M548"/>
<keyword evidence="3 6" id="KW-0732">Signal</keyword>
<dbReference type="InterPro" id="IPR001188">
    <property type="entry name" value="Sperm_putr-bd"/>
</dbReference>
<feature type="chain" id="PRO_5017969429" description="Putrescine-binding periplasmic protein" evidence="6">
    <location>
        <begin position="22"/>
        <end position="361"/>
    </location>
</feature>
<accession>A0A3G8M548</accession>